<dbReference type="PANTHER" id="PTHR10948">
    <property type="entry name" value="TRANSPOSASE"/>
    <property type="match status" value="1"/>
</dbReference>
<dbReference type="GO" id="GO:0005829">
    <property type="term" value="C:cytosol"/>
    <property type="evidence" value="ECO:0007669"/>
    <property type="project" value="TreeGrafter"/>
</dbReference>
<dbReference type="SUPFAM" id="SSF53098">
    <property type="entry name" value="Ribonuclease H-like"/>
    <property type="match status" value="1"/>
</dbReference>
<dbReference type="GO" id="GO:0032196">
    <property type="term" value="P:transposition"/>
    <property type="evidence" value="ECO:0007669"/>
    <property type="project" value="TreeGrafter"/>
</dbReference>
<dbReference type="AlphaFoldDB" id="A0AB74TIG7"/>
<dbReference type="InterPro" id="IPR012337">
    <property type="entry name" value="RNaseH-like_sf"/>
</dbReference>
<protein>
    <recommendedName>
        <fullName evidence="2">IS30 family transposase</fullName>
    </recommendedName>
</protein>
<dbReference type="EMBL" id="CP142433">
    <property type="protein sequence ID" value="XBC46051.1"/>
    <property type="molecule type" value="Genomic_DNA"/>
</dbReference>
<sequence length="54" mass="6551">MIHNKEQLFKSITFDNGSEFSKVRKLETKQLQIYFAHAYSLWERGKNENFNRMP</sequence>
<dbReference type="InterPro" id="IPR051917">
    <property type="entry name" value="Transposase-Integrase"/>
</dbReference>
<dbReference type="GO" id="GO:0004803">
    <property type="term" value="F:transposase activity"/>
    <property type="evidence" value="ECO:0007669"/>
    <property type="project" value="TreeGrafter"/>
</dbReference>
<organism evidence="1">
    <name type="scientific">Dolosigranulum savutiense</name>
    <dbReference type="NCBI Taxonomy" id="3110288"/>
    <lineage>
        <taxon>Bacteria</taxon>
        <taxon>Bacillati</taxon>
        <taxon>Bacillota</taxon>
        <taxon>Bacilli</taxon>
        <taxon>Lactobacillales</taxon>
        <taxon>Carnobacteriaceae</taxon>
        <taxon>Dolosigranulum</taxon>
    </lineage>
</organism>
<gene>
    <name evidence="1" type="ORF">VUQ08_00105</name>
</gene>
<proteinExistence type="predicted"/>
<name>A0AB74TIG7_9LACT</name>
<evidence type="ECO:0008006" key="2">
    <source>
        <dbReference type="Google" id="ProtNLM"/>
    </source>
</evidence>
<evidence type="ECO:0000313" key="1">
    <source>
        <dbReference type="EMBL" id="XBC46051.1"/>
    </source>
</evidence>
<dbReference type="PANTHER" id="PTHR10948:SF23">
    <property type="entry name" value="TRANSPOSASE INSI FOR INSERTION SEQUENCE ELEMENT IS30A-RELATED"/>
    <property type="match status" value="1"/>
</dbReference>
<dbReference type="RefSeq" id="WP_347300413.1">
    <property type="nucleotide sequence ID" value="NZ_CP142433.1"/>
</dbReference>
<reference evidence="1" key="1">
    <citation type="submission" date="2023-12" db="EMBL/GenBank/DDBJ databases">
        <title>Dolosigranulum savutii sp. nov. isolated from human upper respiratory samples collected in Botswana.</title>
        <authorList>
            <person name="Kelly M.S."/>
        </authorList>
    </citation>
    <scope>NUCLEOTIDE SEQUENCE</scope>
    <source>
        <strain evidence="1">MSK433</strain>
    </source>
</reference>
<accession>A0AB74TIG7</accession>